<dbReference type="GO" id="GO:0016614">
    <property type="term" value="F:oxidoreductase activity, acting on CH-OH group of donors"/>
    <property type="evidence" value="ECO:0007669"/>
    <property type="project" value="UniProtKB-ARBA"/>
</dbReference>
<dbReference type="Pfam" id="PF13561">
    <property type="entry name" value="adh_short_C2"/>
    <property type="match status" value="1"/>
</dbReference>
<dbReference type="InterPro" id="IPR036291">
    <property type="entry name" value="NAD(P)-bd_dom_sf"/>
</dbReference>
<dbReference type="Gene3D" id="3.40.50.720">
    <property type="entry name" value="NAD(P)-binding Rossmann-like Domain"/>
    <property type="match status" value="1"/>
</dbReference>
<comment type="similarity">
    <text evidence="1">Belongs to the short-chain dehydrogenases/reductases (SDR) family.</text>
</comment>
<dbReference type="InterPro" id="IPR002347">
    <property type="entry name" value="SDR_fam"/>
</dbReference>
<dbReference type="KEGG" id="kps:KPNJ2_02592"/>
<dbReference type="Proteomes" id="UP000019586">
    <property type="component" value="Chromosome"/>
</dbReference>
<protein>
    <recommendedName>
        <fullName evidence="3">Uncharacterized oxidoreductase YghA</fullName>
    </recommendedName>
</protein>
<evidence type="ECO:0000256" key="3">
    <source>
        <dbReference type="ARBA" id="ARBA00067437"/>
    </source>
</evidence>
<keyword evidence="2 5" id="KW-0560">Oxidoreductase</keyword>
<evidence type="ECO:0000256" key="1">
    <source>
        <dbReference type="ARBA" id="ARBA00006484"/>
    </source>
</evidence>
<evidence type="ECO:0000256" key="4">
    <source>
        <dbReference type="SAM" id="MobiDB-lite"/>
    </source>
</evidence>
<accession>W8UZL1</accession>
<feature type="region of interest" description="Disordered" evidence="4">
    <location>
        <begin position="1"/>
        <end position="56"/>
    </location>
</feature>
<dbReference type="CDD" id="cd05355">
    <property type="entry name" value="SDR_c1"/>
    <property type="match status" value="1"/>
</dbReference>
<reference evidence="5 6" key="1">
    <citation type="journal article" date="2014" name="Proc. Natl. Acad. Sci. U.S.A.">
        <title>Molecular dissection of the evolution of carbapenem-resistant multilocus sequence type 258 Klebsiella pneumoniae.</title>
        <authorList>
            <person name="Deleo F.R."/>
            <person name="Chen L."/>
            <person name="Porcella S.F."/>
            <person name="Martens C.A."/>
            <person name="Kobayashi S.D."/>
            <person name="Porter A.R."/>
            <person name="Chavda K.D."/>
            <person name="Jacobs M.R."/>
            <person name="Mathema B."/>
            <person name="Olsen R.J."/>
            <person name="Bonomo R.A."/>
            <person name="Musser J.M."/>
            <person name="Kreiswirth B.N."/>
        </authorList>
    </citation>
    <scope>NUCLEOTIDE SEQUENCE [LARGE SCALE GENOMIC DNA]</scope>
    <source>
        <strain evidence="5">30684/NJST258_2</strain>
    </source>
</reference>
<evidence type="ECO:0000256" key="2">
    <source>
        <dbReference type="ARBA" id="ARBA00023002"/>
    </source>
</evidence>
<dbReference type="PANTHER" id="PTHR48107:SF16">
    <property type="entry name" value="NADPH-DEPENDENT ALDEHYDE REDUCTASE 1, CHLOROPLASTIC"/>
    <property type="match status" value="1"/>
</dbReference>
<dbReference type="AlphaFoldDB" id="W8UZL1"/>
<proteinExistence type="inferred from homology"/>
<name>W8UZL1_KLEPN</name>
<dbReference type="SUPFAM" id="SSF51735">
    <property type="entry name" value="NAD(P)-binding Rossmann-fold domains"/>
    <property type="match status" value="1"/>
</dbReference>
<dbReference type="HOGENOM" id="CLU_010194_4_0_6"/>
<organism evidence="5 6">
    <name type="scientific">Klebsiella pneumoniae 30684/NJST258_2</name>
    <dbReference type="NCBI Taxonomy" id="1420013"/>
    <lineage>
        <taxon>Bacteria</taxon>
        <taxon>Pseudomonadati</taxon>
        <taxon>Pseudomonadota</taxon>
        <taxon>Gammaproteobacteria</taxon>
        <taxon>Enterobacterales</taxon>
        <taxon>Enterobacteriaceae</taxon>
        <taxon>Klebsiella/Raoultella group</taxon>
        <taxon>Klebsiella</taxon>
        <taxon>Klebsiella pneumoniae complex</taxon>
    </lineage>
</organism>
<evidence type="ECO:0000313" key="6">
    <source>
        <dbReference type="Proteomes" id="UP000019586"/>
    </source>
</evidence>
<dbReference type="PANTHER" id="PTHR48107">
    <property type="entry name" value="NADPH-DEPENDENT ALDEHYDE REDUCTASE-LIKE PROTEIN, CHLOROPLASTIC-RELATED"/>
    <property type="match status" value="1"/>
</dbReference>
<dbReference type="PRINTS" id="PR00081">
    <property type="entry name" value="GDHRDH"/>
</dbReference>
<dbReference type="EMBL" id="CP006918">
    <property type="protein sequence ID" value="AHM79372.1"/>
    <property type="molecule type" value="Genomic_DNA"/>
</dbReference>
<gene>
    <name evidence="5" type="ORF">KPNJ2_02592</name>
</gene>
<evidence type="ECO:0000313" key="5">
    <source>
        <dbReference type="EMBL" id="AHM79372.1"/>
    </source>
</evidence>
<dbReference type="PRINTS" id="PR00080">
    <property type="entry name" value="SDRFAMILY"/>
</dbReference>
<dbReference type="FunFam" id="3.40.50.720:FF:000097">
    <property type="entry name" value="SDR family oxidoreductase"/>
    <property type="match status" value="1"/>
</dbReference>
<dbReference type="PATRIC" id="fig|1420013.3.peg.2444"/>
<sequence>MTMQDEKPPMKKLPTSMLPEETAPRPEFPEQEQTPPGLDAEMEPSPDHGETSYTGSGRLAGKKALITGGDSGIGRAVAIAFAREGADVAINYLPEEQKDADEVIALIKAEGRTAVALPGDIRSESFCQSLVADAVEQLGGLSILVNNAGRQQYCETLEELTTEDFDATFKTNVYAPFWITRAALPHLQAGSAIINTTSVQAYKPSPILLDYAQTKACLAIFTKSLAKQVAKRGIRVNAVAPGPYWTVLQSSGGQPDEKVKQFGKDTPMGRPGQPVEIAPLYVTLASDACSYTSGQVWCSDGGDGVV</sequence>